<comment type="caution">
    <text evidence="1">The sequence shown here is derived from an EMBL/GenBank/DDBJ whole genome shotgun (WGS) entry which is preliminary data.</text>
</comment>
<dbReference type="EMBL" id="JAMZIH010004169">
    <property type="protein sequence ID" value="KAJ1676399.1"/>
    <property type="molecule type" value="Genomic_DNA"/>
</dbReference>
<feature type="non-terminal residue" evidence="1">
    <location>
        <position position="1"/>
    </location>
</feature>
<name>A0ACC1HPV9_9FUNG</name>
<gene>
    <name evidence="1" type="ORF">EV182_008266</name>
</gene>
<proteinExistence type="predicted"/>
<evidence type="ECO:0000313" key="1">
    <source>
        <dbReference type="EMBL" id="KAJ1676399.1"/>
    </source>
</evidence>
<feature type="non-terminal residue" evidence="1">
    <location>
        <position position="226"/>
    </location>
</feature>
<keyword evidence="2" id="KW-1185">Reference proteome</keyword>
<sequence length="226" mass="24355">QLAVDLGYADTPDSKLRVVSGTPSNEGLLKRRQRKPQGSGVAVSVDKSVPVSRVVSTSHPQQDIAIAGSEDRQVTEGEADIQQQQQPQQQQEVAEAERMTYTSLAGSRLAWATQTPIDSWRFIRTRTKGVKRRVLWRLFLAQELNTMAHDGTDLESVAQTVDESIDTANSSIGSKRLVINNGAAGRGGDASIGKGSISSSIDISRDLRIDPSTGRLGPSGRVFSSL</sequence>
<evidence type="ECO:0000313" key="2">
    <source>
        <dbReference type="Proteomes" id="UP001145114"/>
    </source>
</evidence>
<dbReference type="Proteomes" id="UP001145114">
    <property type="component" value="Unassembled WGS sequence"/>
</dbReference>
<reference evidence="1" key="1">
    <citation type="submission" date="2022-06" db="EMBL/GenBank/DDBJ databases">
        <title>Phylogenomic reconstructions and comparative analyses of Kickxellomycotina fungi.</title>
        <authorList>
            <person name="Reynolds N.K."/>
            <person name="Stajich J.E."/>
            <person name="Barry K."/>
            <person name="Grigoriev I.V."/>
            <person name="Crous P."/>
            <person name="Smith M.E."/>
        </authorList>
    </citation>
    <scope>NUCLEOTIDE SEQUENCE</scope>
    <source>
        <strain evidence="1">RSA 2271</strain>
    </source>
</reference>
<organism evidence="1 2">
    <name type="scientific">Spiromyces aspiralis</name>
    <dbReference type="NCBI Taxonomy" id="68401"/>
    <lineage>
        <taxon>Eukaryota</taxon>
        <taxon>Fungi</taxon>
        <taxon>Fungi incertae sedis</taxon>
        <taxon>Zoopagomycota</taxon>
        <taxon>Kickxellomycotina</taxon>
        <taxon>Kickxellomycetes</taxon>
        <taxon>Kickxellales</taxon>
        <taxon>Kickxellaceae</taxon>
        <taxon>Spiromyces</taxon>
    </lineage>
</organism>
<accession>A0ACC1HPV9</accession>
<protein>
    <submittedName>
        <fullName evidence="1">Uncharacterized protein</fullName>
    </submittedName>
</protein>